<dbReference type="Proteomes" id="UP000000637">
    <property type="component" value="Chromosome"/>
</dbReference>
<evidence type="ECO:0000313" key="2">
    <source>
        <dbReference type="Proteomes" id="UP000000637"/>
    </source>
</evidence>
<reference evidence="1 2" key="1">
    <citation type="journal article" date="2006" name="PLoS Genet.">
        <title>Secrets of soil survival revealed by the genome sequence of Arthrobacter aurescens TC1.</title>
        <authorList>
            <person name="Mongodin E.F."/>
            <person name="Shapir N."/>
            <person name="Daugherty S.C."/>
            <person name="DeBoy R.T."/>
            <person name="Emerson J.B."/>
            <person name="Shvartzbeyn A."/>
            <person name="Radune D."/>
            <person name="Vamathevan J."/>
            <person name="Riggs F."/>
            <person name="Grinberg V."/>
            <person name="Khouri H."/>
            <person name="Wackett L.P."/>
            <person name="Nelson K.E."/>
            <person name="Sadowsky M.J."/>
        </authorList>
    </citation>
    <scope>NUCLEOTIDE SEQUENCE [LARGE SCALE GENOMIC DNA]</scope>
    <source>
        <strain evidence="1 2">TC1</strain>
    </source>
</reference>
<keyword evidence="2" id="KW-1185">Reference proteome</keyword>
<accession>A1R3D6</accession>
<dbReference type="AlphaFoldDB" id="A1R3D6"/>
<dbReference type="HOGENOM" id="CLU_2165733_0_0_11"/>
<organism evidence="1 2">
    <name type="scientific">Paenarthrobacter aurescens (strain TC1)</name>
    <dbReference type="NCBI Taxonomy" id="290340"/>
    <lineage>
        <taxon>Bacteria</taxon>
        <taxon>Bacillati</taxon>
        <taxon>Actinomycetota</taxon>
        <taxon>Actinomycetes</taxon>
        <taxon>Micrococcales</taxon>
        <taxon>Micrococcaceae</taxon>
        <taxon>Paenarthrobacter</taxon>
    </lineage>
</organism>
<evidence type="ECO:0000313" key="1">
    <source>
        <dbReference type="EMBL" id="ABM09922.1"/>
    </source>
</evidence>
<gene>
    <name evidence="1" type="ordered locus">AAur_0958</name>
</gene>
<sequence>MKIQQSFLNFGAVSRVAEIRHLHISLDEVVEFCKLRSPTGESVIDRQRARKPWLGTRDGFHFHMQVYGLSGIEAFLGLGEQISLELVERQGVGITVRIAVASVLEHVLSE</sequence>
<dbReference type="EMBL" id="CP000474">
    <property type="protein sequence ID" value="ABM09922.1"/>
    <property type="molecule type" value="Genomic_DNA"/>
</dbReference>
<protein>
    <submittedName>
        <fullName evidence="1">Uncharacterized protein</fullName>
    </submittedName>
</protein>
<proteinExistence type="predicted"/>
<name>A1R3D6_PAEAT</name>
<dbReference type="KEGG" id="aau:AAur_0958"/>